<evidence type="ECO:0000313" key="4">
    <source>
        <dbReference type="Proteomes" id="UP000824469"/>
    </source>
</evidence>
<gene>
    <name evidence="3" type="ORF">KI387_005326</name>
</gene>
<dbReference type="AlphaFoldDB" id="A0AA38GN82"/>
<evidence type="ECO:0000256" key="1">
    <source>
        <dbReference type="SAM" id="MobiDB-lite"/>
    </source>
</evidence>
<protein>
    <recommendedName>
        <fullName evidence="2">HAT C-terminal dimerisation domain-containing protein</fullName>
    </recommendedName>
</protein>
<dbReference type="InterPro" id="IPR008906">
    <property type="entry name" value="HATC_C_dom"/>
</dbReference>
<comment type="caution">
    <text evidence="3">The sequence shown here is derived from an EMBL/GenBank/DDBJ whole genome shotgun (WGS) entry which is preliminary data.</text>
</comment>
<dbReference type="Pfam" id="PF05699">
    <property type="entry name" value="Dimer_Tnp_hAT"/>
    <property type="match status" value="1"/>
</dbReference>
<dbReference type="InterPro" id="IPR012337">
    <property type="entry name" value="RNaseH-like_sf"/>
</dbReference>
<dbReference type="EMBL" id="JAHRHJ020000002">
    <property type="protein sequence ID" value="KAH9325148.1"/>
    <property type="molecule type" value="Genomic_DNA"/>
</dbReference>
<dbReference type="GO" id="GO:0046983">
    <property type="term" value="F:protein dimerization activity"/>
    <property type="evidence" value="ECO:0007669"/>
    <property type="project" value="InterPro"/>
</dbReference>
<dbReference type="SUPFAM" id="SSF53098">
    <property type="entry name" value="Ribonuclease H-like"/>
    <property type="match status" value="1"/>
</dbReference>
<accession>A0AA38GN82</accession>
<sequence length="174" mass="19999">MKAFKKMYTLQEASQIRMEWLDFTELDGYKTSAKTDRVALAQEKPVSWWRLYGLPGLLQPLAIHLLSQVSSSSASERNWSTYGWIHSVKRNRLTSARAEKLVAIHSALRLIDRKTPEYKQTPALRWDVDPEEPKQVEEDNTVQRGLIGLTFEDEDTSTSEEEFMDIASDGDSDF</sequence>
<evidence type="ECO:0000313" key="3">
    <source>
        <dbReference type="EMBL" id="KAH9325148.1"/>
    </source>
</evidence>
<proteinExistence type="predicted"/>
<feature type="compositionally biased region" description="Acidic residues" evidence="1">
    <location>
        <begin position="151"/>
        <end position="174"/>
    </location>
</feature>
<feature type="domain" description="HAT C-terminal dimerisation" evidence="2">
    <location>
        <begin position="26"/>
        <end position="107"/>
    </location>
</feature>
<keyword evidence="4" id="KW-1185">Reference proteome</keyword>
<evidence type="ECO:0000259" key="2">
    <source>
        <dbReference type="Pfam" id="PF05699"/>
    </source>
</evidence>
<organism evidence="3 4">
    <name type="scientific">Taxus chinensis</name>
    <name type="common">Chinese yew</name>
    <name type="synonym">Taxus wallichiana var. chinensis</name>
    <dbReference type="NCBI Taxonomy" id="29808"/>
    <lineage>
        <taxon>Eukaryota</taxon>
        <taxon>Viridiplantae</taxon>
        <taxon>Streptophyta</taxon>
        <taxon>Embryophyta</taxon>
        <taxon>Tracheophyta</taxon>
        <taxon>Spermatophyta</taxon>
        <taxon>Pinopsida</taxon>
        <taxon>Pinidae</taxon>
        <taxon>Conifers II</taxon>
        <taxon>Cupressales</taxon>
        <taxon>Taxaceae</taxon>
        <taxon>Taxus</taxon>
    </lineage>
</organism>
<name>A0AA38GN82_TAXCH</name>
<reference evidence="3 4" key="1">
    <citation type="journal article" date="2021" name="Nat. Plants">
        <title>The Taxus genome provides insights into paclitaxel biosynthesis.</title>
        <authorList>
            <person name="Xiong X."/>
            <person name="Gou J."/>
            <person name="Liao Q."/>
            <person name="Li Y."/>
            <person name="Zhou Q."/>
            <person name="Bi G."/>
            <person name="Li C."/>
            <person name="Du R."/>
            <person name="Wang X."/>
            <person name="Sun T."/>
            <person name="Guo L."/>
            <person name="Liang H."/>
            <person name="Lu P."/>
            <person name="Wu Y."/>
            <person name="Zhang Z."/>
            <person name="Ro D.K."/>
            <person name="Shang Y."/>
            <person name="Huang S."/>
            <person name="Yan J."/>
        </authorList>
    </citation>
    <scope>NUCLEOTIDE SEQUENCE [LARGE SCALE GENOMIC DNA]</scope>
    <source>
        <strain evidence="3">Ta-2019</strain>
    </source>
</reference>
<dbReference type="Proteomes" id="UP000824469">
    <property type="component" value="Unassembled WGS sequence"/>
</dbReference>
<feature type="region of interest" description="Disordered" evidence="1">
    <location>
        <begin position="147"/>
        <end position="174"/>
    </location>
</feature>